<dbReference type="PANTHER" id="PTHR48207:SF4">
    <property type="entry name" value="BLL6097 PROTEIN"/>
    <property type="match status" value="1"/>
</dbReference>
<protein>
    <submittedName>
        <fullName evidence="2">CoA transferase</fullName>
    </submittedName>
</protein>
<evidence type="ECO:0000256" key="1">
    <source>
        <dbReference type="ARBA" id="ARBA00022679"/>
    </source>
</evidence>
<organism evidence="2 3">
    <name type="scientific">Roseovarius pelagicus</name>
    <dbReference type="NCBI Taxonomy" id="2980108"/>
    <lineage>
        <taxon>Bacteria</taxon>
        <taxon>Pseudomonadati</taxon>
        <taxon>Pseudomonadota</taxon>
        <taxon>Alphaproteobacteria</taxon>
        <taxon>Rhodobacterales</taxon>
        <taxon>Roseobacteraceae</taxon>
        <taxon>Roseovarius</taxon>
    </lineage>
</organism>
<dbReference type="GO" id="GO:0016740">
    <property type="term" value="F:transferase activity"/>
    <property type="evidence" value="ECO:0007669"/>
    <property type="project" value="UniProtKB-KW"/>
</dbReference>
<dbReference type="InterPro" id="IPR003673">
    <property type="entry name" value="CoA-Trfase_fam_III"/>
</dbReference>
<evidence type="ECO:0000313" key="3">
    <source>
        <dbReference type="Proteomes" id="UP001064087"/>
    </source>
</evidence>
<proteinExistence type="predicted"/>
<dbReference type="EMBL" id="CP106738">
    <property type="protein sequence ID" value="UXX85169.1"/>
    <property type="molecule type" value="Genomic_DNA"/>
</dbReference>
<sequence length="388" mass="42828">MTVLDLTTVIMGPYATQLLGDLGADVIKIESPDGDSVRYHTPQRGTDMAGFFLDLNRNKRSVVLDLKRNDAHEALMKLVARADVVVHNMRPQAVAKLGLGFDKLVSVKPDLIYCAAVGFGSDGPYATRAAYDDTIQAASGLASVMGRQSGVPSFVPSVVCDKVAGQMVANSVLAALLHRERTGKGQSVEIPMFEALVSFNLVEHIGPYAFEPALDKPGWKRVLSPARKPFKTKDGYACLLPYSDRNWRDFLSFIGRPELIDDPKFKTMPERVQNVDELYLIVENSAARFTNAEWMEFCNESSIPAMPVISLEDLWQDEHLNKVNMFSVRDHPSEGHYKSVRHPVRYSGMTTSIRRDAPKLGANTHEVLGGLGYDAADIDALSGQKSRK</sequence>
<dbReference type="Pfam" id="PF02515">
    <property type="entry name" value="CoA_transf_3"/>
    <property type="match status" value="1"/>
</dbReference>
<keyword evidence="3" id="KW-1185">Reference proteome</keyword>
<evidence type="ECO:0000313" key="2">
    <source>
        <dbReference type="EMBL" id="UXX85169.1"/>
    </source>
</evidence>
<dbReference type="InterPro" id="IPR023606">
    <property type="entry name" value="CoA-Trfase_III_dom_1_sf"/>
</dbReference>
<dbReference type="InterPro" id="IPR050483">
    <property type="entry name" value="CoA-transferase_III_domain"/>
</dbReference>
<dbReference type="InterPro" id="IPR044855">
    <property type="entry name" value="CoA-Trfase_III_dom3_sf"/>
</dbReference>
<dbReference type="SUPFAM" id="SSF89796">
    <property type="entry name" value="CoA-transferase family III (CaiB/BaiF)"/>
    <property type="match status" value="1"/>
</dbReference>
<accession>A0ABY6DG84</accession>
<dbReference type="Gene3D" id="3.40.50.10540">
    <property type="entry name" value="Crotonobetainyl-coa:carnitine coa-transferase, domain 1"/>
    <property type="match status" value="1"/>
</dbReference>
<keyword evidence="1 2" id="KW-0808">Transferase</keyword>
<name>A0ABY6DG84_9RHOB</name>
<dbReference type="Proteomes" id="UP001064087">
    <property type="component" value="Chromosome"/>
</dbReference>
<dbReference type="PANTHER" id="PTHR48207">
    <property type="entry name" value="SUCCINATE--HYDROXYMETHYLGLUTARATE COA-TRANSFERASE"/>
    <property type="match status" value="1"/>
</dbReference>
<reference evidence="2" key="1">
    <citation type="submission" date="2022-10" db="EMBL/GenBank/DDBJ databases">
        <title>Roseovarius pelagicus sp. nov., isolated from Arctic seawater.</title>
        <authorList>
            <person name="Hong Y.W."/>
            <person name="Hwang C.Y."/>
        </authorList>
    </citation>
    <scope>NUCLEOTIDE SEQUENCE</scope>
    <source>
        <strain evidence="2">HL-MP18</strain>
    </source>
</reference>
<gene>
    <name evidence="2" type="ORF">N7U68_13220</name>
</gene>
<dbReference type="Gene3D" id="3.30.1540.10">
    <property type="entry name" value="formyl-coa transferase, domain 3"/>
    <property type="match status" value="1"/>
</dbReference>